<reference evidence="1 2" key="1">
    <citation type="submission" date="2019-01" db="EMBL/GenBank/DDBJ databases">
        <authorList>
            <person name="Ferrante I. M."/>
        </authorList>
    </citation>
    <scope>NUCLEOTIDE SEQUENCE [LARGE SCALE GENOMIC DNA]</scope>
    <source>
        <strain evidence="1 2">B856</strain>
    </source>
</reference>
<dbReference type="Proteomes" id="UP000291116">
    <property type="component" value="Unassembled WGS sequence"/>
</dbReference>
<name>A0A448YZ50_9STRA</name>
<evidence type="ECO:0000313" key="1">
    <source>
        <dbReference type="EMBL" id="VEU35068.1"/>
    </source>
</evidence>
<dbReference type="EMBL" id="CAACVS010000048">
    <property type="protein sequence ID" value="VEU35068.1"/>
    <property type="molecule type" value="Genomic_DNA"/>
</dbReference>
<sequence length="87" mass="8988">MTLAPAAVCPAGTLVVVLGAGGRFTPATFFPSADLEELRDREADIFDFVSCGTDVEFFPAVAVGLAELDIDDGNSIAAALNAEILDL</sequence>
<keyword evidence="2" id="KW-1185">Reference proteome</keyword>
<gene>
    <name evidence="1" type="ORF">PSNMU_V1.4_AUG-EV-PASAV3_0018140</name>
</gene>
<protein>
    <submittedName>
        <fullName evidence="1">Uncharacterized protein</fullName>
    </submittedName>
</protein>
<accession>A0A448YZ50</accession>
<dbReference type="AlphaFoldDB" id="A0A448YZ50"/>
<organism evidence="1 2">
    <name type="scientific">Pseudo-nitzschia multistriata</name>
    <dbReference type="NCBI Taxonomy" id="183589"/>
    <lineage>
        <taxon>Eukaryota</taxon>
        <taxon>Sar</taxon>
        <taxon>Stramenopiles</taxon>
        <taxon>Ochrophyta</taxon>
        <taxon>Bacillariophyta</taxon>
        <taxon>Bacillariophyceae</taxon>
        <taxon>Bacillariophycidae</taxon>
        <taxon>Bacillariales</taxon>
        <taxon>Bacillariaceae</taxon>
        <taxon>Pseudo-nitzschia</taxon>
    </lineage>
</organism>
<evidence type="ECO:0000313" key="2">
    <source>
        <dbReference type="Proteomes" id="UP000291116"/>
    </source>
</evidence>
<proteinExistence type="predicted"/>